<dbReference type="PANTHER" id="PTHR24393:SF34">
    <property type="entry name" value="PR_SET DOMAIN 13"/>
    <property type="match status" value="1"/>
</dbReference>
<evidence type="ECO:0000256" key="7">
    <source>
        <dbReference type="PROSITE-ProRule" id="PRU01263"/>
    </source>
</evidence>
<dbReference type="SMART" id="SM00355">
    <property type="entry name" value="ZnF_C2H2"/>
    <property type="match status" value="8"/>
</dbReference>
<dbReference type="InterPro" id="IPR012934">
    <property type="entry name" value="Znf_AD"/>
</dbReference>
<dbReference type="FunFam" id="3.30.160.60:FF:000100">
    <property type="entry name" value="Zinc finger 45-like"/>
    <property type="match status" value="1"/>
</dbReference>
<dbReference type="InterPro" id="IPR013087">
    <property type="entry name" value="Znf_C2H2_type"/>
</dbReference>
<dbReference type="PROSITE" id="PS00028">
    <property type="entry name" value="ZINC_FINGER_C2H2_1"/>
    <property type="match status" value="8"/>
</dbReference>
<dbReference type="Pfam" id="PF13894">
    <property type="entry name" value="zf-C2H2_4"/>
    <property type="match status" value="1"/>
</dbReference>
<keyword evidence="1 7" id="KW-0479">Metal-binding</keyword>
<feature type="domain" description="ZAD" evidence="9">
    <location>
        <begin position="13"/>
        <end position="96"/>
    </location>
</feature>
<dbReference type="PROSITE" id="PS51915">
    <property type="entry name" value="ZAD"/>
    <property type="match status" value="1"/>
</dbReference>
<dbReference type="PANTHER" id="PTHR24393">
    <property type="entry name" value="ZINC FINGER PROTEIN"/>
    <property type="match status" value="1"/>
</dbReference>
<feature type="binding site" evidence="7">
    <location>
        <position position="15"/>
    </location>
    <ligand>
        <name>Zn(2+)</name>
        <dbReference type="ChEBI" id="CHEBI:29105"/>
    </ligand>
</feature>
<proteinExistence type="predicted"/>
<dbReference type="Pfam" id="PF00096">
    <property type="entry name" value="zf-C2H2"/>
    <property type="match status" value="3"/>
</dbReference>
<accession>A0A8J2QBP3</accession>
<evidence type="ECO:0000313" key="10">
    <source>
        <dbReference type="EMBL" id="CAG9559087.1"/>
    </source>
</evidence>
<sequence>MEYTSIIIPATKNICRTCLLEFDACDPTMYRNIQDLIEHEMNKIKLIDILVFLNCLENNDEENWPQGMCASCVSTALLAYNFKLNCLKANVTLSQIFAIQSTPNNLQSADLNSIDINVVYQDHEYDVPLFNSHPAIDFAPEIPENKELTPLPPVTEITSTERLQRKEAEKRYSCTICAKSFTRIYSLRYHMAKHTDFRKYLCPRCGKTFHTSSGLRQHLVSHIDINQFKCGFCNKTYKSRQSLKEHFRVAHSSNRKLFACVTCDKRFTAKSTLMMHIKIHEGLKEFACPDCPKTYTRATYLRAHRLTHLGQQKPRPFACLYTHCDRSFATKHSLVVHIAHTHTSERPHKCDVCYKGFATSSGLKIHKESHSNREVSCSICGKKLANKRVLQKHVRAHNAQSNVISEHVVDFCSPVSII</sequence>
<dbReference type="PROSITE" id="PS50157">
    <property type="entry name" value="ZINC_FINGER_C2H2_2"/>
    <property type="match status" value="8"/>
</dbReference>
<gene>
    <name evidence="10" type="ORF">DCHRY22_LOCUS1017</name>
</gene>
<evidence type="ECO:0000313" key="11">
    <source>
        <dbReference type="Proteomes" id="UP000789524"/>
    </source>
</evidence>
<keyword evidence="11" id="KW-1185">Reference proteome</keyword>
<keyword evidence="5" id="KW-0539">Nucleus</keyword>
<dbReference type="Pfam" id="PF13912">
    <property type="entry name" value="zf-C2H2_6"/>
    <property type="match status" value="1"/>
</dbReference>
<dbReference type="InterPro" id="IPR036236">
    <property type="entry name" value="Znf_C2H2_sf"/>
</dbReference>
<dbReference type="EMBL" id="CAKASE010000043">
    <property type="protein sequence ID" value="CAG9559087.1"/>
    <property type="molecule type" value="Genomic_DNA"/>
</dbReference>
<feature type="domain" description="C2H2-type" evidence="8">
    <location>
        <begin position="228"/>
        <end position="256"/>
    </location>
</feature>
<feature type="binding site" evidence="7">
    <location>
        <position position="18"/>
    </location>
    <ligand>
        <name>Zn(2+)</name>
        <dbReference type="ChEBI" id="CHEBI:29105"/>
    </ligand>
</feature>
<evidence type="ECO:0000256" key="2">
    <source>
        <dbReference type="ARBA" id="ARBA00022737"/>
    </source>
</evidence>
<evidence type="ECO:0000256" key="1">
    <source>
        <dbReference type="ARBA" id="ARBA00022723"/>
    </source>
</evidence>
<dbReference type="GO" id="GO:0048598">
    <property type="term" value="P:embryonic morphogenesis"/>
    <property type="evidence" value="ECO:0007669"/>
    <property type="project" value="UniProtKB-ARBA"/>
</dbReference>
<dbReference type="SUPFAM" id="SSF57716">
    <property type="entry name" value="Glucocorticoid receptor-like (DNA-binding domain)"/>
    <property type="match status" value="1"/>
</dbReference>
<evidence type="ECO:0000259" key="8">
    <source>
        <dbReference type="PROSITE" id="PS50157"/>
    </source>
</evidence>
<keyword evidence="4 7" id="KW-0862">Zinc</keyword>
<evidence type="ECO:0000256" key="4">
    <source>
        <dbReference type="ARBA" id="ARBA00022833"/>
    </source>
</evidence>
<organism evidence="10 11">
    <name type="scientific">Danaus chrysippus</name>
    <name type="common">African queen</name>
    <dbReference type="NCBI Taxonomy" id="151541"/>
    <lineage>
        <taxon>Eukaryota</taxon>
        <taxon>Metazoa</taxon>
        <taxon>Ecdysozoa</taxon>
        <taxon>Arthropoda</taxon>
        <taxon>Hexapoda</taxon>
        <taxon>Insecta</taxon>
        <taxon>Pterygota</taxon>
        <taxon>Neoptera</taxon>
        <taxon>Endopterygota</taxon>
        <taxon>Lepidoptera</taxon>
        <taxon>Glossata</taxon>
        <taxon>Ditrysia</taxon>
        <taxon>Papilionoidea</taxon>
        <taxon>Nymphalidae</taxon>
        <taxon>Danainae</taxon>
        <taxon>Danaini</taxon>
        <taxon>Danaina</taxon>
        <taxon>Danaus</taxon>
        <taxon>Anosia</taxon>
    </lineage>
</organism>
<dbReference type="GO" id="GO:0005634">
    <property type="term" value="C:nucleus"/>
    <property type="evidence" value="ECO:0007669"/>
    <property type="project" value="InterPro"/>
</dbReference>
<dbReference type="SMART" id="SM00868">
    <property type="entry name" value="zf-AD"/>
    <property type="match status" value="1"/>
</dbReference>
<dbReference type="Proteomes" id="UP000789524">
    <property type="component" value="Unassembled WGS sequence"/>
</dbReference>
<dbReference type="AlphaFoldDB" id="A0A8J2QBP3"/>
<dbReference type="Pfam" id="PF05605">
    <property type="entry name" value="zf-Di19"/>
    <property type="match status" value="1"/>
</dbReference>
<dbReference type="FunFam" id="3.30.160.60:FF:000303">
    <property type="entry name" value="Zinc finger protein 41"/>
    <property type="match status" value="1"/>
</dbReference>
<dbReference type="FunFam" id="3.30.160.60:FF:000624">
    <property type="entry name" value="zinc finger protein 697"/>
    <property type="match status" value="1"/>
</dbReference>
<name>A0A8J2QBP3_9NEOP</name>
<feature type="domain" description="C2H2-type" evidence="8">
    <location>
        <begin position="286"/>
        <end position="313"/>
    </location>
</feature>
<keyword evidence="3 6" id="KW-0863">Zinc-finger</keyword>
<evidence type="ECO:0000256" key="3">
    <source>
        <dbReference type="ARBA" id="ARBA00022771"/>
    </source>
</evidence>
<feature type="domain" description="C2H2-type" evidence="8">
    <location>
        <begin position="258"/>
        <end position="285"/>
    </location>
</feature>
<evidence type="ECO:0000259" key="9">
    <source>
        <dbReference type="PROSITE" id="PS51915"/>
    </source>
</evidence>
<dbReference type="OrthoDB" id="40579at2759"/>
<dbReference type="Gene3D" id="3.30.160.60">
    <property type="entry name" value="Classic Zinc Finger"/>
    <property type="match status" value="7"/>
</dbReference>
<evidence type="ECO:0000256" key="5">
    <source>
        <dbReference type="ARBA" id="ARBA00023242"/>
    </source>
</evidence>
<evidence type="ECO:0000256" key="6">
    <source>
        <dbReference type="PROSITE-ProRule" id="PRU00042"/>
    </source>
</evidence>
<dbReference type="GO" id="GO:0001228">
    <property type="term" value="F:DNA-binding transcription activator activity, RNA polymerase II-specific"/>
    <property type="evidence" value="ECO:0007669"/>
    <property type="project" value="TreeGrafter"/>
</dbReference>
<feature type="binding site" evidence="7">
    <location>
        <position position="69"/>
    </location>
    <ligand>
        <name>Zn(2+)</name>
        <dbReference type="ChEBI" id="CHEBI:29105"/>
    </ligand>
</feature>
<feature type="domain" description="C2H2-type" evidence="8">
    <location>
        <begin position="172"/>
        <end position="199"/>
    </location>
</feature>
<keyword evidence="2" id="KW-0677">Repeat</keyword>
<protein>
    <submittedName>
        <fullName evidence="10">(African queen) hypothetical protein</fullName>
    </submittedName>
</protein>
<feature type="domain" description="C2H2-type" evidence="8">
    <location>
        <begin position="375"/>
        <end position="402"/>
    </location>
</feature>
<dbReference type="SUPFAM" id="SSF57667">
    <property type="entry name" value="beta-beta-alpha zinc fingers"/>
    <property type="match status" value="5"/>
</dbReference>
<reference evidence="10" key="1">
    <citation type="submission" date="2021-09" db="EMBL/GenBank/DDBJ databases">
        <authorList>
            <person name="Martin H S."/>
        </authorList>
    </citation>
    <scope>NUCLEOTIDE SEQUENCE</scope>
</reference>
<feature type="domain" description="C2H2-type" evidence="8">
    <location>
        <begin position="348"/>
        <end position="375"/>
    </location>
</feature>
<comment type="caution">
    <text evidence="10">The sequence shown here is derived from an EMBL/GenBank/DDBJ whole genome shotgun (WGS) entry which is preliminary data.</text>
</comment>
<feature type="binding site" evidence="7">
    <location>
        <position position="72"/>
    </location>
    <ligand>
        <name>Zn(2+)</name>
        <dbReference type="ChEBI" id="CHEBI:29105"/>
    </ligand>
</feature>
<dbReference type="InterPro" id="IPR008598">
    <property type="entry name" value="Di19_Zn-bd"/>
</dbReference>
<dbReference type="GO" id="GO:0008270">
    <property type="term" value="F:zinc ion binding"/>
    <property type="evidence" value="ECO:0007669"/>
    <property type="project" value="UniProtKB-UniRule"/>
</dbReference>
<dbReference type="GO" id="GO:0000978">
    <property type="term" value="F:RNA polymerase II cis-regulatory region sequence-specific DNA binding"/>
    <property type="evidence" value="ECO:0007669"/>
    <property type="project" value="TreeGrafter"/>
</dbReference>
<feature type="domain" description="C2H2-type" evidence="8">
    <location>
        <begin position="200"/>
        <end position="227"/>
    </location>
</feature>
<feature type="domain" description="C2H2-type" evidence="8">
    <location>
        <begin position="317"/>
        <end position="347"/>
    </location>
</feature>